<proteinExistence type="predicted"/>
<dbReference type="EMBL" id="CM037160">
    <property type="protein sequence ID" value="KAH7840921.1"/>
    <property type="molecule type" value="Genomic_DNA"/>
</dbReference>
<keyword evidence="2" id="KW-1185">Reference proteome</keyword>
<protein>
    <submittedName>
        <fullName evidence="1">Uncharacterized protein</fullName>
    </submittedName>
</protein>
<organism evidence="1 2">
    <name type="scientific">Vaccinium darrowii</name>
    <dbReference type="NCBI Taxonomy" id="229202"/>
    <lineage>
        <taxon>Eukaryota</taxon>
        <taxon>Viridiplantae</taxon>
        <taxon>Streptophyta</taxon>
        <taxon>Embryophyta</taxon>
        <taxon>Tracheophyta</taxon>
        <taxon>Spermatophyta</taxon>
        <taxon>Magnoliopsida</taxon>
        <taxon>eudicotyledons</taxon>
        <taxon>Gunneridae</taxon>
        <taxon>Pentapetalae</taxon>
        <taxon>asterids</taxon>
        <taxon>Ericales</taxon>
        <taxon>Ericaceae</taxon>
        <taxon>Vaccinioideae</taxon>
        <taxon>Vaccinieae</taxon>
        <taxon>Vaccinium</taxon>
    </lineage>
</organism>
<gene>
    <name evidence="1" type="ORF">Vadar_023337</name>
</gene>
<evidence type="ECO:0000313" key="2">
    <source>
        <dbReference type="Proteomes" id="UP000828048"/>
    </source>
</evidence>
<accession>A0ACB7XJG5</accession>
<sequence>MSNEYITILEEQVEELKRKLEKKEDEDDTKMLEEHKKGLEKQNDRIFGFQTTAFQLTNWYFASQAVLFSPLAGTLSTMSCRDVWLPLVLSLVPAIFILCALGFIGNQYIEAIKCRDQSSTAYERLVRKMLHKNAENNNERPIANEPPIAYEPPIASDFQRKSLEVIFFYVCMFVFSIVAIVIAFGSYWRICLKS</sequence>
<comment type="caution">
    <text evidence="1">The sequence shown here is derived from an EMBL/GenBank/DDBJ whole genome shotgun (WGS) entry which is preliminary data.</text>
</comment>
<name>A0ACB7XJG5_9ERIC</name>
<reference evidence="1 2" key="1">
    <citation type="journal article" date="2021" name="Hortic Res">
        <title>High-quality reference genome and annotation aids understanding of berry development for evergreen blueberry (Vaccinium darrowii).</title>
        <authorList>
            <person name="Yu J."/>
            <person name="Hulse-Kemp A.M."/>
            <person name="Babiker E."/>
            <person name="Staton M."/>
        </authorList>
    </citation>
    <scope>NUCLEOTIDE SEQUENCE [LARGE SCALE GENOMIC DNA]</scope>
    <source>
        <strain evidence="2">cv. NJ 8807/NJ 8810</strain>
        <tissue evidence="1">Young leaf</tissue>
    </source>
</reference>
<evidence type="ECO:0000313" key="1">
    <source>
        <dbReference type="EMBL" id="KAH7840921.1"/>
    </source>
</evidence>
<dbReference type="Proteomes" id="UP000828048">
    <property type="component" value="Chromosome 10"/>
</dbReference>